<proteinExistence type="predicted"/>
<dbReference type="RefSeq" id="WP_066668900.1">
    <property type="nucleotide sequence ID" value="NZ_CP016171.1"/>
</dbReference>
<dbReference type="AlphaFoldDB" id="A0A193FVX1"/>
<name>A0A193FVX1_9BORD</name>
<evidence type="ECO:0000313" key="2">
    <source>
        <dbReference type="Proteomes" id="UP000092213"/>
    </source>
</evidence>
<sequence>MFLNTCSAPPPGAAPLPQDVAAPPELPPQVAGWILSYPTCPATPSPARGTVASADGGAVLNLHIVADVPNGHEPLRDALAVIDATVTGRGLLADLACKLASQSIEVVRADTPRQAGLTADPQGRLRLSLAAGTLPAHGERMRAHGGCPPFSAQERDACGLFEFLLDAMNYFTMGTFGPGKRIDIHPETGKFRQALLDATRHAPAAFAAAASPDQAGPGVGLHFNVDSGMARYREGFRRMLTTLRAVEPGKQLCRDIALAIPAQAMEVYHVDHPGDAGILLGHNNVVFWYYNVDAIAAHAALLHITDDDLSHEERDACAAFDLLRKSWESLAREPGHLQPGDRLDLDLARRAFRGDLMNIVMGRPAAGAAATATALRV</sequence>
<protein>
    <submittedName>
        <fullName evidence="1">Uncharacterized protein</fullName>
    </submittedName>
</protein>
<dbReference type="EMBL" id="CP016171">
    <property type="protein sequence ID" value="ANN71331.1"/>
    <property type="molecule type" value="Genomic_DNA"/>
</dbReference>
<reference evidence="1 2" key="1">
    <citation type="submission" date="2016-06" db="EMBL/GenBank/DDBJ databases">
        <title>Complete genome sequences of Bordetella bronchialis and Bordetella flabilis.</title>
        <authorList>
            <person name="LiPuma J.J."/>
            <person name="Spilker T."/>
        </authorList>
    </citation>
    <scope>NUCLEOTIDE SEQUENCE [LARGE SCALE GENOMIC DNA]</scope>
    <source>
        <strain evidence="1 2">AU17976</strain>
    </source>
</reference>
<dbReference type="Proteomes" id="UP000092213">
    <property type="component" value="Chromosome"/>
</dbReference>
<organism evidence="1 2">
    <name type="scientific">Bordetella bronchialis</name>
    <dbReference type="NCBI Taxonomy" id="463025"/>
    <lineage>
        <taxon>Bacteria</taxon>
        <taxon>Pseudomonadati</taxon>
        <taxon>Pseudomonadota</taxon>
        <taxon>Betaproteobacteria</taxon>
        <taxon>Burkholderiales</taxon>
        <taxon>Alcaligenaceae</taxon>
        <taxon>Bordetella</taxon>
    </lineage>
</organism>
<gene>
    <name evidence="1" type="ORF">BAU08_08280</name>
</gene>
<accession>A0A193FVX1</accession>
<evidence type="ECO:0000313" key="1">
    <source>
        <dbReference type="EMBL" id="ANN71331.1"/>
    </source>
</evidence>